<dbReference type="Gene3D" id="1.10.287.950">
    <property type="entry name" value="Methyl-accepting chemotaxis protein"/>
    <property type="match status" value="1"/>
</dbReference>
<dbReference type="OrthoDB" id="9808689at2"/>
<evidence type="ECO:0000256" key="1">
    <source>
        <dbReference type="SAM" id="MobiDB-lite"/>
    </source>
</evidence>
<evidence type="ECO:0000313" key="3">
    <source>
        <dbReference type="Proteomes" id="UP000095042"/>
    </source>
</evidence>
<proteinExistence type="predicted"/>
<name>A0A1E3WB65_9HYPH</name>
<feature type="compositionally biased region" description="Low complexity" evidence="1">
    <location>
        <begin position="186"/>
        <end position="200"/>
    </location>
</feature>
<dbReference type="PANTHER" id="PTHR36698:SF2">
    <property type="entry name" value="MCE_MLAD DOMAIN-CONTAINING PROTEIN"/>
    <property type="match status" value="1"/>
</dbReference>
<gene>
    <name evidence="2" type="ORF">AUC71_13530</name>
</gene>
<sequence length="209" mass="21805">MQVVVGVHEDTPVRENSRAKIQSLGLTGGKGVEITPGTPDSPLLVATDEDPIPTIKAAPGATGGLFDAAPAALDSANAFIQRLNDLVAANEAAVNSTMTNVNEFTAMLNSKDEEISQTITELNEGAKAFSELGGKLDNNVDVLTQQAKQGMQDFSAAMQEARRAAVTLNRILEKFEQSPTGFLLRGGSPPGSASESSPSARGFGPGPRR</sequence>
<dbReference type="Proteomes" id="UP000095042">
    <property type="component" value="Unassembled WGS sequence"/>
</dbReference>
<comment type="caution">
    <text evidence="2">The sequence shown here is derived from an EMBL/GenBank/DDBJ whole genome shotgun (WGS) entry which is preliminary data.</text>
</comment>
<keyword evidence="3" id="KW-1185">Reference proteome</keyword>
<dbReference type="AlphaFoldDB" id="A0A1E3WB65"/>
<feature type="region of interest" description="Disordered" evidence="1">
    <location>
        <begin position="179"/>
        <end position="209"/>
    </location>
</feature>
<reference evidence="2 3" key="1">
    <citation type="journal article" date="2016" name="Environ. Microbiol.">
        <title>New Methyloceanibacter diversity from North Sea sediments includes methanotroph containing solely the soluble methane monooxygenase.</title>
        <authorList>
            <person name="Vekeman B."/>
            <person name="Kerckhof F.M."/>
            <person name="Cremers G."/>
            <person name="de Vos P."/>
            <person name="Vandamme P."/>
            <person name="Boon N."/>
            <person name="Op den Camp H.J."/>
            <person name="Heylen K."/>
        </authorList>
    </citation>
    <scope>NUCLEOTIDE SEQUENCE [LARGE SCALE GENOMIC DNA]</scope>
    <source>
        <strain evidence="2 3">R-67177</strain>
    </source>
</reference>
<protein>
    <recommendedName>
        <fullName evidence="4">Mce/MlaD domain-containing protein</fullName>
    </recommendedName>
</protein>
<evidence type="ECO:0000313" key="2">
    <source>
        <dbReference type="EMBL" id="ODS02762.1"/>
    </source>
</evidence>
<dbReference type="EMBL" id="LPWD01000236">
    <property type="protein sequence ID" value="ODS02762.1"/>
    <property type="molecule type" value="Genomic_DNA"/>
</dbReference>
<organism evidence="2 3">
    <name type="scientific">Methyloceanibacter marginalis</name>
    <dbReference type="NCBI Taxonomy" id="1774971"/>
    <lineage>
        <taxon>Bacteria</taxon>
        <taxon>Pseudomonadati</taxon>
        <taxon>Pseudomonadota</taxon>
        <taxon>Alphaproteobacteria</taxon>
        <taxon>Hyphomicrobiales</taxon>
        <taxon>Hyphomicrobiaceae</taxon>
        <taxon>Methyloceanibacter</taxon>
    </lineage>
</organism>
<evidence type="ECO:0008006" key="4">
    <source>
        <dbReference type="Google" id="ProtNLM"/>
    </source>
</evidence>
<accession>A0A1E3WB65</accession>
<dbReference type="PANTHER" id="PTHR36698">
    <property type="entry name" value="BLL5892 PROTEIN"/>
    <property type="match status" value="1"/>
</dbReference>